<protein>
    <submittedName>
        <fullName evidence="2">Uncharacterized protein</fullName>
    </submittedName>
</protein>
<accession>A0A699U9U0</accession>
<feature type="region of interest" description="Disordered" evidence="1">
    <location>
        <begin position="22"/>
        <end position="132"/>
    </location>
</feature>
<name>A0A699U9U0_TANCI</name>
<comment type="caution">
    <text evidence="2">The sequence shown here is derived from an EMBL/GenBank/DDBJ whole genome shotgun (WGS) entry which is preliminary data.</text>
</comment>
<sequence>MRRKGKDFSERVTPLFETMLTQHQAKVGEGSGQPTEPQHIPTTASPSHIVPIPTVASSQPKKTQKHRKTKRKANEISQSSGPTTLVADETVYQERGDRMDRAATTASSLEAEQDSGIINRTQSMVIPNEPIP</sequence>
<evidence type="ECO:0000256" key="1">
    <source>
        <dbReference type="SAM" id="MobiDB-lite"/>
    </source>
</evidence>
<feature type="compositionally biased region" description="Basic and acidic residues" evidence="1">
    <location>
        <begin position="92"/>
        <end position="101"/>
    </location>
</feature>
<organism evidence="2">
    <name type="scientific">Tanacetum cinerariifolium</name>
    <name type="common">Dalmatian daisy</name>
    <name type="synonym">Chrysanthemum cinerariifolium</name>
    <dbReference type="NCBI Taxonomy" id="118510"/>
    <lineage>
        <taxon>Eukaryota</taxon>
        <taxon>Viridiplantae</taxon>
        <taxon>Streptophyta</taxon>
        <taxon>Embryophyta</taxon>
        <taxon>Tracheophyta</taxon>
        <taxon>Spermatophyta</taxon>
        <taxon>Magnoliopsida</taxon>
        <taxon>eudicotyledons</taxon>
        <taxon>Gunneridae</taxon>
        <taxon>Pentapetalae</taxon>
        <taxon>asterids</taxon>
        <taxon>campanulids</taxon>
        <taxon>Asterales</taxon>
        <taxon>Asteraceae</taxon>
        <taxon>Asteroideae</taxon>
        <taxon>Anthemideae</taxon>
        <taxon>Anthemidinae</taxon>
        <taxon>Tanacetum</taxon>
    </lineage>
</organism>
<feature type="compositionally biased region" description="Basic residues" evidence="1">
    <location>
        <begin position="62"/>
        <end position="71"/>
    </location>
</feature>
<reference evidence="2" key="1">
    <citation type="journal article" date="2019" name="Sci. Rep.">
        <title>Draft genome of Tanacetum cinerariifolium, the natural source of mosquito coil.</title>
        <authorList>
            <person name="Yamashiro T."/>
            <person name="Shiraishi A."/>
            <person name="Satake H."/>
            <person name="Nakayama K."/>
        </authorList>
    </citation>
    <scope>NUCLEOTIDE SEQUENCE</scope>
</reference>
<dbReference type="EMBL" id="BKCJ011305309">
    <property type="protein sequence ID" value="GFD18126.1"/>
    <property type="molecule type" value="Genomic_DNA"/>
</dbReference>
<gene>
    <name evidence="2" type="ORF">Tci_890095</name>
</gene>
<feature type="compositionally biased region" description="Polar residues" evidence="1">
    <location>
        <begin position="104"/>
        <end position="125"/>
    </location>
</feature>
<dbReference type="AlphaFoldDB" id="A0A699U9U0"/>
<feature type="compositionally biased region" description="Polar residues" evidence="1">
    <location>
        <begin position="32"/>
        <end position="46"/>
    </location>
</feature>
<evidence type="ECO:0000313" key="2">
    <source>
        <dbReference type="EMBL" id="GFD18126.1"/>
    </source>
</evidence>
<proteinExistence type="predicted"/>